<feature type="transmembrane region" description="Helical" evidence="4">
    <location>
        <begin position="256"/>
        <end position="282"/>
    </location>
</feature>
<dbReference type="PANTHER" id="PTHR11360:SF287">
    <property type="entry name" value="MFS MONOCARBOXYLATE TRANSPORTER"/>
    <property type="match status" value="1"/>
</dbReference>
<evidence type="ECO:0008006" key="7">
    <source>
        <dbReference type="Google" id="ProtNLM"/>
    </source>
</evidence>
<proteinExistence type="inferred from homology"/>
<feature type="transmembrane region" description="Helical" evidence="4">
    <location>
        <begin position="128"/>
        <end position="147"/>
    </location>
</feature>
<dbReference type="RefSeq" id="XP_018996710.1">
    <property type="nucleotide sequence ID" value="XM_019134283.1"/>
</dbReference>
<feature type="region of interest" description="Disordered" evidence="3">
    <location>
        <begin position="427"/>
        <end position="457"/>
    </location>
</feature>
<feature type="transmembrane region" description="Helical" evidence="4">
    <location>
        <begin position="391"/>
        <end position="416"/>
    </location>
</feature>
<sequence length="457" mass="48893">MAEVIGLTPVTSQFSQQTTETARGSTALAEQQQHHLGDEPENASALPPVDTGHRAWLFLAGATTIEIFVWGLPFAVGILHVYWTNTLFPGYNASTITLAATLQTGLLYMSTAFFGPIIAAFPRYQRHFQILGLSGACISLISSGFVTKPFHLVITWGCIFPLAGSLYMPCATLLFEWFFERRGLASGIMYAGTGIGGTVFPYIINSLLSSVGYKATMVSLGVAYAIIGGIALIPTTRRVPLSRYGSGEPGPRRQGLSLGFMKSFTFFMGIFTILFTSLGNFVPSLWLPSYADDLNLTSPSGTALISILNAASVPGNFLLGFMSDHIPLQIVISISCIGTALSCAFLWGWGTGGGTLVGFCIVFGLLGQSFTALWTQMIVYISKDDPLASPLVFCTFAFMRGVGNITSGTSFLFLLFSHQTPHNADYLTKVPSPERSSTSAPSEAPQGRTASETTGSC</sequence>
<dbReference type="EMBL" id="AWGJ01000002">
    <property type="protein sequence ID" value="ODN82710.1"/>
    <property type="molecule type" value="Genomic_DNA"/>
</dbReference>
<feature type="transmembrane region" description="Helical" evidence="4">
    <location>
        <begin position="328"/>
        <end position="350"/>
    </location>
</feature>
<dbReference type="Gene3D" id="1.20.1250.20">
    <property type="entry name" value="MFS general substrate transporter like domains"/>
    <property type="match status" value="2"/>
</dbReference>
<comment type="subcellular location">
    <subcellularLocation>
        <location evidence="1">Membrane</location>
        <topology evidence="1">Multi-pass membrane protein</topology>
    </subcellularLocation>
</comment>
<dbReference type="GO" id="GO:0022857">
    <property type="term" value="F:transmembrane transporter activity"/>
    <property type="evidence" value="ECO:0007669"/>
    <property type="project" value="InterPro"/>
</dbReference>
<dbReference type="Pfam" id="PF07690">
    <property type="entry name" value="MFS_1"/>
    <property type="match status" value="1"/>
</dbReference>
<dbReference type="OrthoDB" id="2213137at2759"/>
<gene>
    <name evidence="5" type="ORF">L202_01000</name>
</gene>
<feature type="transmembrane region" description="Helical" evidence="4">
    <location>
        <begin position="56"/>
        <end position="83"/>
    </location>
</feature>
<dbReference type="GO" id="GO:0016020">
    <property type="term" value="C:membrane"/>
    <property type="evidence" value="ECO:0007669"/>
    <property type="project" value="UniProtKB-SubCell"/>
</dbReference>
<accession>A0A1E3I234</accession>
<evidence type="ECO:0000313" key="5">
    <source>
        <dbReference type="EMBL" id="ODN82710.1"/>
    </source>
</evidence>
<keyword evidence="4" id="KW-0472">Membrane</keyword>
<dbReference type="Proteomes" id="UP000094065">
    <property type="component" value="Unassembled WGS sequence"/>
</dbReference>
<keyword evidence="4" id="KW-1133">Transmembrane helix</keyword>
<dbReference type="PANTHER" id="PTHR11360">
    <property type="entry name" value="MONOCARBOXYLATE TRANSPORTER"/>
    <property type="match status" value="1"/>
</dbReference>
<evidence type="ECO:0000256" key="2">
    <source>
        <dbReference type="ARBA" id="ARBA00006727"/>
    </source>
</evidence>
<protein>
    <recommendedName>
        <fullName evidence="7">Major facilitator superfamily (MFS) profile domain-containing protein</fullName>
    </recommendedName>
</protein>
<feature type="transmembrane region" description="Helical" evidence="4">
    <location>
        <begin position="356"/>
        <end position="379"/>
    </location>
</feature>
<keyword evidence="6" id="KW-1185">Reference proteome</keyword>
<evidence type="ECO:0000313" key="6">
    <source>
        <dbReference type="Proteomes" id="UP000094065"/>
    </source>
</evidence>
<dbReference type="AlphaFoldDB" id="A0A1E3I234"/>
<reference evidence="5 6" key="1">
    <citation type="submission" date="2016-06" db="EMBL/GenBank/DDBJ databases">
        <title>Evolution of pathogenesis and genome organization in the Tremellales.</title>
        <authorList>
            <person name="Cuomo C."/>
            <person name="Litvintseva A."/>
            <person name="Heitman J."/>
            <person name="Chen Y."/>
            <person name="Sun S."/>
            <person name="Springer D."/>
            <person name="Dromer F."/>
            <person name="Young S."/>
            <person name="Zeng Q."/>
            <person name="Chapman S."/>
            <person name="Gujja S."/>
            <person name="Saif S."/>
            <person name="Birren B."/>
        </authorList>
    </citation>
    <scope>NUCLEOTIDE SEQUENCE [LARGE SCALE GENOMIC DNA]</scope>
    <source>
        <strain evidence="5 6">CBS 6039</strain>
    </source>
</reference>
<evidence type="ECO:0000256" key="3">
    <source>
        <dbReference type="SAM" id="MobiDB-lite"/>
    </source>
</evidence>
<feature type="transmembrane region" description="Helical" evidence="4">
    <location>
        <begin position="153"/>
        <end position="175"/>
    </location>
</feature>
<feature type="transmembrane region" description="Helical" evidence="4">
    <location>
        <begin position="95"/>
        <end position="121"/>
    </location>
</feature>
<feature type="transmembrane region" description="Helical" evidence="4">
    <location>
        <begin position="216"/>
        <end position="235"/>
    </location>
</feature>
<dbReference type="InterPro" id="IPR050327">
    <property type="entry name" value="Proton-linked_MCT"/>
</dbReference>
<evidence type="ECO:0000256" key="4">
    <source>
        <dbReference type="SAM" id="Phobius"/>
    </source>
</evidence>
<feature type="transmembrane region" description="Helical" evidence="4">
    <location>
        <begin position="187"/>
        <end position="204"/>
    </location>
</feature>
<name>A0A1E3I234_9TREE</name>
<dbReference type="InterPro" id="IPR011701">
    <property type="entry name" value="MFS"/>
</dbReference>
<feature type="region of interest" description="Disordered" evidence="3">
    <location>
        <begin position="15"/>
        <end position="44"/>
    </location>
</feature>
<feature type="compositionally biased region" description="Polar residues" evidence="3">
    <location>
        <begin position="15"/>
        <end position="31"/>
    </location>
</feature>
<keyword evidence="4" id="KW-0812">Transmembrane</keyword>
<dbReference type="SUPFAM" id="SSF103473">
    <property type="entry name" value="MFS general substrate transporter"/>
    <property type="match status" value="1"/>
</dbReference>
<dbReference type="InterPro" id="IPR036259">
    <property type="entry name" value="MFS_trans_sf"/>
</dbReference>
<comment type="similarity">
    <text evidence="2">Belongs to the major facilitator superfamily. Monocarboxylate porter (TC 2.A.1.13) family.</text>
</comment>
<comment type="caution">
    <text evidence="5">The sequence shown here is derived from an EMBL/GenBank/DDBJ whole genome shotgun (WGS) entry which is preliminary data.</text>
</comment>
<evidence type="ECO:0000256" key="1">
    <source>
        <dbReference type="ARBA" id="ARBA00004141"/>
    </source>
</evidence>
<feature type="compositionally biased region" description="Polar residues" evidence="3">
    <location>
        <begin position="448"/>
        <end position="457"/>
    </location>
</feature>
<organism evidence="5 6">
    <name type="scientific">Cryptococcus amylolentus CBS 6039</name>
    <dbReference type="NCBI Taxonomy" id="1295533"/>
    <lineage>
        <taxon>Eukaryota</taxon>
        <taxon>Fungi</taxon>
        <taxon>Dikarya</taxon>
        <taxon>Basidiomycota</taxon>
        <taxon>Agaricomycotina</taxon>
        <taxon>Tremellomycetes</taxon>
        <taxon>Tremellales</taxon>
        <taxon>Cryptococcaceae</taxon>
        <taxon>Cryptococcus</taxon>
    </lineage>
</organism>
<dbReference type="GeneID" id="30152309"/>